<dbReference type="PANTHER" id="PTHR36427:SF3">
    <property type="entry name" value="LARGE RIBOSOMAL SUBUNIT PROTEIN UL1M"/>
    <property type="match status" value="1"/>
</dbReference>
<dbReference type="Proteomes" id="UP000230759">
    <property type="component" value="Unassembled WGS sequence"/>
</dbReference>
<evidence type="ECO:0000256" key="6">
    <source>
        <dbReference type="ARBA" id="ARBA00035241"/>
    </source>
</evidence>
<dbReference type="GO" id="GO:1990904">
    <property type="term" value="C:ribonucleoprotein complex"/>
    <property type="evidence" value="ECO:0007669"/>
    <property type="project" value="UniProtKB-KW"/>
</dbReference>
<dbReference type="Gene3D" id="3.40.50.790">
    <property type="match status" value="1"/>
</dbReference>
<evidence type="ECO:0000256" key="1">
    <source>
        <dbReference type="ARBA" id="ARBA00010531"/>
    </source>
</evidence>
<dbReference type="GO" id="GO:0006417">
    <property type="term" value="P:regulation of translation"/>
    <property type="evidence" value="ECO:0007669"/>
    <property type="project" value="UniProtKB-KW"/>
</dbReference>
<dbReference type="GO" id="GO:0005840">
    <property type="term" value="C:ribosome"/>
    <property type="evidence" value="ECO:0007669"/>
    <property type="project" value="UniProtKB-KW"/>
</dbReference>
<dbReference type="PANTHER" id="PTHR36427">
    <property type="entry name" value="54S RIBOSOMAL PROTEIN L1, MITOCHONDRIAL"/>
    <property type="match status" value="1"/>
</dbReference>
<dbReference type="AlphaFoldDB" id="A0A2H0BHG3"/>
<comment type="similarity">
    <text evidence="1">Belongs to the universal ribosomal protein uL1 family.</text>
</comment>
<dbReference type="EMBL" id="PCSV01000038">
    <property type="protein sequence ID" value="PIP57064.1"/>
    <property type="molecule type" value="Genomic_DNA"/>
</dbReference>
<sequence length="272" mass="29723">MGKTKTAFVTESAPEKKTSQEQYREKRERQAAEAKAREAKKIHIAGLKGGQRVKTVEAEMPAEALAKSESTSRKATRAPRIRGKKYQEARVKVDKNKAYPAKEALALIKETSYSAFNGAVELHLVVKKTGLSANVSLPHAAGKEKRVEIANEKTIEKLKANKIDFDVLVATPEIMPKIVPFAKILGPKGLMPNPKNGTLVPDLKAAKNFSAPTLILKTEKEAPLIHTVVGKVSQKDTELIQNLETIIKAVSEKQIVKAYLKATMGPAIKLSV</sequence>
<comment type="caution">
    <text evidence="9">The sequence shown here is derived from an EMBL/GenBank/DDBJ whole genome shotgun (WGS) entry which is preliminary data.</text>
</comment>
<feature type="region of interest" description="Disordered" evidence="8">
    <location>
        <begin position="1"/>
        <end position="39"/>
    </location>
</feature>
<dbReference type="CDD" id="cd00403">
    <property type="entry name" value="Ribosomal_L1"/>
    <property type="match status" value="1"/>
</dbReference>
<dbReference type="InterPro" id="IPR028364">
    <property type="entry name" value="Ribosomal_uL1/biogenesis"/>
</dbReference>
<dbReference type="InterPro" id="IPR016095">
    <property type="entry name" value="Ribosomal_uL1_3-a/b-sand"/>
</dbReference>
<evidence type="ECO:0000256" key="7">
    <source>
        <dbReference type="ARBA" id="ARBA00035452"/>
    </source>
</evidence>
<keyword evidence="5" id="KW-0687">Ribonucleoprotein</keyword>
<name>A0A2H0BHG3_9BACT</name>
<protein>
    <recommendedName>
        <fullName evidence="6">Large ribosomal subunit protein uL1</fullName>
    </recommendedName>
    <alternativeName>
        <fullName evidence="7">50S ribosomal protein L1</fullName>
    </alternativeName>
</protein>
<keyword evidence="4" id="KW-0689">Ribosomal protein</keyword>
<dbReference type="Pfam" id="PF00687">
    <property type="entry name" value="Ribosomal_L1"/>
    <property type="match status" value="1"/>
</dbReference>
<evidence type="ECO:0000256" key="3">
    <source>
        <dbReference type="ARBA" id="ARBA00022845"/>
    </source>
</evidence>
<reference evidence="9 10" key="1">
    <citation type="submission" date="2017-09" db="EMBL/GenBank/DDBJ databases">
        <title>Depth-based differentiation of microbial function through sediment-hosted aquifers and enrichment of novel symbionts in the deep terrestrial subsurface.</title>
        <authorList>
            <person name="Probst A.J."/>
            <person name="Ladd B."/>
            <person name="Jarett J.K."/>
            <person name="Geller-Mcgrath D.E."/>
            <person name="Sieber C.M."/>
            <person name="Emerson J.B."/>
            <person name="Anantharaman K."/>
            <person name="Thomas B.C."/>
            <person name="Malmstrom R."/>
            <person name="Stieglmeier M."/>
            <person name="Klingl A."/>
            <person name="Woyke T."/>
            <person name="Ryan C.M."/>
            <person name="Banfield J.F."/>
        </authorList>
    </citation>
    <scope>NUCLEOTIDE SEQUENCE [LARGE SCALE GENOMIC DNA]</scope>
    <source>
        <strain evidence="9">CG22_combo_CG10-13_8_21_14_all_45_10</strain>
    </source>
</reference>
<evidence type="ECO:0000256" key="4">
    <source>
        <dbReference type="ARBA" id="ARBA00022980"/>
    </source>
</evidence>
<feature type="compositionally biased region" description="Basic and acidic residues" evidence="8">
    <location>
        <begin position="13"/>
        <end position="39"/>
    </location>
</feature>
<gene>
    <name evidence="9" type="ORF">COX04_01575</name>
</gene>
<dbReference type="InterPro" id="IPR023674">
    <property type="entry name" value="Ribosomal_uL1-like"/>
</dbReference>
<proteinExistence type="inferred from homology"/>
<dbReference type="SUPFAM" id="SSF56808">
    <property type="entry name" value="Ribosomal protein L1"/>
    <property type="match status" value="1"/>
</dbReference>
<organism evidence="9 10">
    <name type="scientific">Candidatus Woesebacteria bacterium CG22_combo_CG10-13_8_21_14_all_45_10</name>
    <dbReference type="NCBI Taxonomy" id="1975060"/>
    <lineage>
        <taxon>Bacteria</taxon>
        <taxon>Candidatus Woeseibacteriota</taxon>
    </lineage>
</organism>
<evidence type="ECO:0000256" key="2">
    <source>
        <dbReference type="ARBA" id="ARBA00022491"/>
    </source>
</evidence>
<evidence type="ECO:0000256" key="8">
    <source>
        <dbReference type="SAM" id="MobiDB-lite"/>
    </source>
</evidence>
<accession>A0A2H0BHG3</accession>
<dbReference type="Gene3D" id="3.30.190.20">
    <property type="match status" value="1"/>
</dbReference>
<evidence type="ECO:0000313" key="10">
    <source>
        <dbReference type="Proteomes" id="UP000230759"/>
    </source>
</evidence>
<dbReference type="Gene3D" id="6.10.20.140">
    <property type="entry name" value="50S ribosomal protein L1, Chain A, Domain 1"/>
    <property type="match status" value="1"/>
</dbReference>
<keyword evidence="3" id="KW-0810">Translation regulation</keyword>
<keyword evidence="2" id="KW-0678">Repressor</keyword>
<evidence type="ECO:0000256" key="5">
    <source>
        <dbReference type="ARBA" id="ARBA00023274"/>
    </source>
</evidence>
<evidence type="ECO:0000313" key="9">
    <source>
        <dbReference type="EMBL" id="PIP57064.1"/>
    </source>
</evidence>